<proteinExistence type="predicted"/>
<name>A0ABW9XXV4_9BACL</name>
<evidence type="ECO:0000313" key="6">
    <source>
        <dbReference type="Proteomes" id="UP000665561"/>
    </source>
</evidence>
<dbReference type="Pfam" id="PF22494">
    <property type="entry name" value="choice_anch_I"/>
    <property type="match status" value="1"/>
</dbReference>
<dbReference type="PANTHER" id="PTHR46928">
    <property type="entry name" value="MESENCHYME-SPECIFIC CELL SURFACE GLYCOPROTEIN"/>
    <property type="match status" value="1"/>
</dbReference>
<dbReference type="Gene3D" id="2.60.40.1080">
    <property type="match status" value="1"/>
</dbReference>
<evidence type="ECO:0000313" key="5">
    <source>
        <dbReference type="EMBL" id="NBD27519.1"/>
    </source>
</evidence>
<dbReference type="InterPro" id="IPR052956">
    <property type="entry name" value="Mesenchyme-surface_protein"/>
</dbReference>
<keyword evidence="2" id="KW-1133">Transmembrane helix</keyword>
<dbReference type="Pfam" id="PF00932">
    <property type="entry name" value="LTD"/>
    <property type="match status" value="1"/>
</dbReference>
<dbReference type="PANTHER" id="PTHR46928:SF1">
    <property type="entry name" value="MESENCHYME-SPECIFIC CELL SURFACE GLYCOPROTEIN"/>
    <property type="match status" value="1"/>
</dbReference>
<feature type="region of interest" description="Disordered" evidence="1">
    <location>
        <begin position="267"/>
        <end position="293"/>
    </location>
</feature>
<sequence length="1418" mass="148279">MRDHRIGVEDQLKTRNKRLLSLLLSAEIVASTFIVAIPASADASAVGTPYDANGVYDVSVPHVVINQYYGSGTSTGGAVDYGFIELYNPTESAVDLSTWSIQYADRGGNATGASGPWQKLDLSGTIPAHGYYLIRGEASPTTAADIKLYLPDEADKEFASALQNKGMKVVLMSNQTTLDVANPFAQSTKPAGYVDMLGTGSNDKTTDIDGYENEYPAGPTVGSDTAGTTGGTSKNISLRRVNYADSDNNKNDFVQITYSKLASSDLPTYSPRNSEGIAGTATPPPAGPGNPEPVDLVLTGYLPDATASRPYSAKFDASGGTGPYVYSATGLPSGLNIDPSTGLITGTAAAASLNDVTVTVADSATPPNSVSKSVNFAVNPVYQDKISMKKLGSFIAGTPNEDGGVAEIVKYNPENHKFYSVNGSSAPATLDIVSLDDEGKPVQDTVKKINIEDALAEANIPDFAYGDFTSVDIDTQHDLVYAAIQERTYSNNGVILVFDYDGNYKSYYQAGVQPDMVKVTKDGRYVLTADEGEDRHAGIDPEGSVTIVDTQSGEVKHVKFDNPEVIADNVHLRGTVDEDGVITGPAASKEAAIYDLEPEYIALSADESKAYVSLQEGNAIGTIDIANKTVESVKGLGYKDLSKPENSLDLVKDGLIRFENVPFQGMFMPDGIDSYTVGGKTYLFTANEGDGTEWPDAEEPGDENWPGRTNVTTIGDVKGNLNPDSEAAIFLANRTVNGKTPYDKVEVPSDMGPDGIYLYGGRSFSVWDADTMAPVYDSQNDFEKITAQRLPQYFNSDHKEIGFDARSQKKGPEPEYVKVGQVGSKTFAFVGLERISGIMTYDVTDPTHPAFVNYVNTRNFGTPEDPSNPLQTDAGPEGIDFIPAADSPTGLPLILVANEVGGTISVMEMGFTKVTLDQTALSFQTGDNAKKLTATVTPAADGAATVAWSSSNTAVATVDANGNVTPVGAGTAVITALSADGYGMAEAAITVTTPSGSGGGGGPIINNPDNSDTPTVDGSKVTTEVKSATDASGNATAAITGEQVDQALSKLSAGSVNRIAFKTVVDANAKHATITLPAAAVDKLAGSAAESVIIDAGLGQVSFDRKALAAIANAATTGDVSVTVAKADPAKAGEGLSAQAQAALKEAIGTHPAYDFTVTADGKKVSDFAGGLASISIPYTPAAGENPNAIIAYYIADNGELVLVPQANYDAATGTLNFKVKHFSRYAVAYNAVNFGDIAASFAKDHITYLSAREIIKGTSATSFNPKANVTRADFTLILARTAGVDLSTYSGSQFSDVSADAYYAQSVAWAASTGITNGVTAGQFSPNANITREQMVAMIARFADKLSFKLPATAPSLPFADASSISAFAQDAAAAVQQAGIINGKPSGSQTAFAPKDFASREETAKMIAVLFQLMAK</sequence>
<feature type="compositionally biased region" description="Pro residues" evidence="1">
    <location>
        <begin position="282"/>
        <end position="291"/>
    </location>
</feature>
<dbReference type="Pfam" id="PF02368">
    <property type="entry name" value="Big_2"/>
    <property type="match status" value="1"/>
</dbReference>
<dbReference type="PROSITE" id="PS51841">
    <property type="entry name" value="LTD"/>
    <property type="match status" value="1"/>
</dbReference>
<feature type="domain" description="LTD" evidence="4">
    <location>
        <begin position="37"/>
        <end position="217"/>
    </location>
</feature>
<evidence type="ECO:0000256" key="1">
    <source>
        <dbReference type="SAM" id="MobiDB-lite"/>
    </source>
</evidence>
<dbReference type="InterPro" id="IPR011044">
    <property type="entry name" value="Quino_amine_DH_bsu"/>
</dbReference>
<dbReference type="InterPro" id="IPR001119">
    <property type="entry name" value="SLH_dom"/>
</dbReference>
<dbReference type="InterPro" id="IPR001322">
    <property type="entry name" value="Lamin_tail_dom"/>
</dbReference>
<accession>A0ABW9XXV4</accession>
<dbReference type="Pfam" id="PF00395">
    <property type="entry name" value="SLH"/>
    <property type="match status" value="3"/>
</dbReference>
<dbReference type="Gene3D" id="2.60.40.10">
    <property type="entry name" value="Immunoglobulins"/>
    <property type="match status" value="1"/>
</dbReference>
<gene>
    <name evidence="5" type="ORF">GT019_26910</name>
</gene>
<keyword evidence="2" id="KW-0812">Transmembrane</keyword>
<feature type="domain" description="SLH" evidence="3">
    <location>
        <begin position="1357"/>
        <end position="1418"/>
    </location>
</feature>
<feature type="domain" description="SLH" evidence="3">
    <location>
        <begin position="1291"/>
        <end position="1354"/>
    </location>
</feature>
<dbReference type="PROSITE" id="PS51272">
    <property type="entry name" value="SLH"/>
    <property type="match status" value="3"/>
</dbReference>
<dbReference type="InterPro" id="IPR055188">
    <property type="entry name" value="Choice_anch_I"/>
</dbReference>
<dbReference type="InterPro" id="IPR008964">
    <property type="entry name" value="Invasin/intimin_cell_adhesion"/>
</dbReference>
<feature type="domain" description="SLH" evidence="3">
    <location>
        <begin position="1230"/>
        <end position="1290"/>
    </location>
</feature>
<comment type="caution">
    <text evidence="5">The sequence shown here is derived from an EMBL/GenBank/DDBJ whole genome shotgun (WGS) entry which is preliminary data.</text>
</comment>
<dbReference type="InterPro" id="IPR013783">
    <property type="entry name" value="Ig-like_fold"/>
</dbReference>
<dbReference type="InterPro" id="IPR003343">
    <property type="entry name" value="Big_2"/>
</dbReference>
<evidence type="ECO:0000259" key="3">
    <source>
        <dbReference type="PROSITE" id="PS51272"/>
    </source>
</evidence>
<keyword evidence="6" id="KW-1185">Reference proteome</keyword>
<dbReference type="EMBL" id="JAAAMV010000028">
    <property type="protein sequence ID" value="NBD27519.1"/>
    <property type="molecule type" value="Genomic_DNA"/>
</dbReference>
<organism evidence="5 6">
    <name type="scientific">Paenibacillus glycinis</name>
    <dbReference type="NCBI Taxonomy" id="2697035"/>
    <lineage>
        <taxon>Bacteria</taxon>
        <taxon>Bacillati</taxon>
        <taxon>Bacillota</taxon>
        <taxon>Bacilli</taxon>
        <taxon>Bacillales</taxon>
        <taxon>Paenibacillaceae</taxon>
        <taxon>Paenibacillus</taxon>
    </lineage>
</organism>
<dbReference type="Pfam" id="PF05345">
    <property type="entry name" value="He_PIG"/>
    <property type="match status" value="1"/>
</dbReference>
<dbReference type="Proteomes" id="UP000665561">
    <property type="component" value="Unassembled WGS sequence"/>
</dbReference>
<dbReference type="NCBIfam" id="NF038117">
    <property type="entry name" value="choice_anch_I"/>
    <property type="match status" value="1"/>
</dbReference>
<dbReference type="SUPFAM" id="SSF49373">
    <property type="entry name" value="Invasin/intimin cell-adhesion fragments"/>
    <property type="match status" value="1"/>
</dbReference>
<feature type="transmembrane region" description="Helical" evidence="2">
    <location>
        <begin position="20"/>
        <end position="41"/>
    </location>
</feature>
<dbReference type="SMART" id="SM00635">
    <property type="entry name" value="BID_2"/>
    <property type="match status" value="1"/>
</dbReference>
<keyword evidence="2" id="KW-0472">Membrane</keyword>
<feature type="region of interest" description="Disordered" evidence="1">
    <location>
        <begin position="995"/>
        <end position="1018"/>
    </location>
</feature>
<dbReference type="SUPFAM" id="SSF50969">
    <property type="entry name" value="YVTN repeat-like/Quinoprotein amine dehydrogenase"/>
    <property type="match status" value="1"/>
</dbReference>
<reference evidence="5 6" key="1">
    <citation type="submission" date="2020-01" db="EMBL/GenBank/DDBJ databases">
        <title>Paenibacillus soybeanensis sp. nov. isolated from the nodules of soybean (Glycine max(L.) Merr).</title>
        <authorList>
            <person name="Wang H."/>
        </authorList>
    </citation>
    <scope>NUCLEOTIDE SEQUENCE [LARGE SCALE GENOMIC DNA]</scope>
    <source>
        <strain evidence="5 6">T1</strain>
    </source>
</reference>
<evidence type="ECO:0000256" key="2">
    <source>
        <dbReference type="SAM" id="Phobius"/>
    </source>
</evidence>
<protein>
    <submittedName>
        <fullName evidence="5">Uncharacterized protein</fullName>
    </submittedName>
</protein>
<evidence type="ECO:0000259" key="4">
    <source>
        <dbReference type="PROSITE" id="PS51841"/>
    </source>
</evidence>